<reference evidence="2 3" key="1">
    <citation type="submission" date="2016-06" db="EMBL/GenBank/DDBJ databases">
        <title>Complete genome sequences of Bordetella bronchialis and Bordetella flabilis.</title>
        <authorList>
            <person name="LiPuma J.J."/>
            <person name="Spilker T."/>
        </authorList>
    </citation>
    <scope>NUCLEOTIDE SEQUENCE [LARGE SCALE GENOMIC DNA]</scope>
    <source>
        <strain evidence="2 3">AU10664</strain>
    </source>
</reference>
<accession>A0A193GB59</accession>
<sequence length="258" mass="26752">MSKRLLISSLRRGSMCGAVALAAALACVQVAAQPNPASSSSASSGSTAEGAAAPAGPQMTLQANAYEELKQDTVVITISAEVETPDQASAGKKLNALLDDLMKRAKGMPEVTARTGNYRVWPNNNGKGKVVNWHGEGSIVLESMDFAAASALAGDLGDKSAISNIAFTLSRKGREAAERRLLNQAAQAFRERALAAASAFGFSGYRIQKLELGGAGAMPPRPYMAMAKGAMAEARADVPLVPDMITVSVDVTGTIVLQ</sequence>
<gene>
    <name evidence="2" type="ORF">BAU07_05845</name>
</gene>
<name>A0A193GB59_9BORD</name>
<keyword evidence="1" id="KW-0732">Signal</keyword>
<evidence type="ECO:0000256" key="1">
    <source>
        <dbReference type="SAM" id="SignalP"/>
    </source>
</evidence>
<organism evidence="2 3">
    <name type="scientific">Bordetella flabilis</name>
    <dbReference type="NCBI Taxonomy" id="463014"/>
    <lineage>
        <taxon>Bacteria</taxon>
        <taxon>Pseudomonadati</taxon>
        <taxon>Pseudomonadota</taxon>
        <taxon>Betaproteobacteria</taxon>
        <taxon>Burkholderiales</taxon>
        <taxon>Alcaligenaceae</taxon>
        <taxon>Bordetella</taxon>
    </lineage>
</organism>
<feature type="chain" id="PRO_5008258767" description="SIMPL domain-containing protein" evidence="1">
    <location>
        <begin position="33"/>
        <end position="258"/>
    </location>
</feature>
<dbReference type="OrthoDB" id="7062395at2"/>
<dbReference type="AlphaFoldDB" id="A0A193GB59"/>
<dbReference type="Gene3D" id="3.30.70.2970">
    <property type="entry name" value="Protein of unknown function (DUF541), domain 2"/>
    <property type="match status" value="1"/>
</dbReference>
<dbReference type="PANTHER" id="PTHR34387">
    <property type="entry name" value="SLR1258 PROTEIN"/>
    <property type="match status" value="1"/>
</dbReference>
<evidence type="ECO:0000313" key="3">
    <source>
        <dbReference type="Proteomes" id="UP000091926"/>
    </source>
</evidence>
<dbReference type="STRING" id="463014.BAU07_05845"/>
<dbReference type="Pfam" id="PF04402">
    <property type="entry name" value="SIMPL"/>
    <property type="match status" value="1"/>
</dbReference>
<evidence type="ECO:0000313" key="2">
    <source>
        <dbReference type="EMBL" id="ANN76701.1"/>
    </source>
</evidence>
<dbReference type="Gene3D" id="3.30.110.170">
    <property type="entry name" value="Protein of unknown function (DUF541), domain 1"/>
    <property type="match status" value="1"/>
</dbReference>
<keyword evidence="3" id="KW-1185">Reference proteome</keyword>
<dbReference type="GO" id="GO:0006974">
    <property type="term" value="P:DNA damage response"/>
    <property type="evidence" value="ECO:0007669"/>
    <property type="project" value="TreeGrafter"/>
</dbReference>
<dbReference type="Proteomes" id="UP000091926">
    <property type="component" value="Chromosome"/>
</dbReference>
<feature type="signal peptide" evidence="1">
    <location>
        <begin position="1"/>
        <end position="32"/>
    </location>
</feature>
<dbReference type="KEGG" id="bfz:BAU07_05845"/>
<dbReference type="RefSeq" id="WP_066654933.1">
    <property type="nucleotide sequence ID" value="NZ_CBCSCL010000016.1"/>
</dbReference>
<dbReference type="InterPro" id="IPR007497">
    <property type="entry name" value="SIMPL/DUF541"/>
</dbReference>
<protein>
    <recommendedName>
        <fullName evidence="4">SIMPL domain-containing protein</fullName>
    </recommendedName>
</protein>
<dbReference type="PANTHER" id="PTHR34387:SF1">
    <property type="entry name" value="PERIPLASMIC IMMUNOGENIC PROTEIN"/>
    <property type="match status" value="1"/>
</dbReference>
<dbReference type="EMBL" id="CP016172">
    <property type="protein sequence ID" value="ANN76701.1"/>
    <property type="molecule type" value="Genomic_DNA"/>
</dbReference>
<proteinExistence type="predicted"/>
<evidence type="ECO:0008006" key="4">
    <source>
        <dbReference type="Google" id="ProtNLM"/>
    </source>
</evidence>
<dbReference type="PROSITE" id="PS51257">
    <property type="entry name" value="PROKAR_LIPOPROTEIN"/>
    <property type="match status" value="1"/>
</dbReference>
<dbReference type="InterPro" id="IPR052022">
    <property type="entry name" value="26kDa_periplasmic_antigen"/>
</dbReference>